<dbReference type="PANTHER" id="PTHR10093">
    <property type="entry name" value="IRON-SULFUR CLUSTER ASSEMBLY ENZYME NIFU HOMOLOG"/>
    <property type="match status" value="1"/>
</dbReference>
<comment type="caution">
    <text evidence="2">The sequence shown here is derived from an EMBL/GenBank/DDBJ whole genome shotgun (WGS) entry which is preliminary data.</text>
</comment>
<dbReference type="Proteomes" id="UP000177521">
    <property type="component" value="Unassembled WGS sequence"/>
</dbReference>
<sequence>MDIYAQNILAHYQQPHHRGRLHEPTFSQRVKNPYCGDVIELDISLDEQGKVQAVAFEGEGCAISQASMSLLSDELIDRDKSHLEAILAQDIFELLGIKIGPGRIKCALLSLLALRKALNQQTSWSDILKV</sequence>
<dbReference type="EMBL" id="MEWS01000038">
    <property type="protein sequence ID" value="OGC81528.1"/>
    <property type="molecule type" value="Genomic_DNA"/>
</dbReference>
<dbReference type="CDD" id="cd06664">
    <property type="entry name" value="IscU_like"/>
    <property type="match status" value="1"/>
</dbReference>
<evidence type="ECO:0000313" key="3">
    <source>
        <dbReference type="Proteomes" id="UP000177521"/>
    </source>
</evidence>
<evidence type="ECO:0000313" key="2">
    <source>
        <dbReference type="EMBL" id="OGC81528.1"/>
    </source>
</evidence>
<gene>
    <name evidence="2" type="ORF">A2788_02025</name>
</gene>
<dbReference type="GO" id="GO:0051536">
    <property type="term" value="F:iron-sulfur cluster binding"/>
    <property type="evidence" value="ECO:0007669"/>
    <property type="project" value="InterPro"/>
</dbReference>
<name>A0A1F4XIU6_9BACT</name>
<organism evidence="2 3">
    <name type="scientific">Candidatus Abawacabacteria bacterium RIFCSPHIGHO2_01_FULL_46_8</name>
    <dbReference type="NCBI Taxonomy" id="1817815"/>
    <lineage>
        <taxon>Bacteria</taxon>
        <taxon>Candidatus Abawacaibacteriota</taxon>
    </lineage>
</organism>
<dbReference type="AlphaFoldDB" id="A0A1F4XIU6"/>
<reference evidence="2 3" key="1">
    <citation type="journal article" date="2016" name="Nat. Commun.">
        <title>Thousands of microbial genomes shed light on interconnected biogeochemical processes in an aquifer system.</title>
        <authorList>
            <person name="Anantharaman K."/>
            <person name="Brown C.T."/>
            <person name="Hug L.A."/>
            <person name="Sharon I."/>
            <person name="Castelle C.J."/>
            <person name="Probst A.J."/>
            <person name="Thomas B.C."/>
            <person name="Singh A."/>
            <person name="Wilkins M.J."/>
            <person name="Karaoz U."/>
            <person name="Brodie E.L."/>
            <person name="Williams K.H."/>
            <person name="Hubbard S.S."/>
            <person name="Banfield J.F."/>
        </authorList>
    </citation>
    <scope>NUCLEOTIDE SEQUENCE [LARGE SCALE GENOMIC DNA]</scope>
</reference>
<dbReference type="Gene3D" id="3.90.1010.10">
    <property type="match status" value="1"/>
</dbReference>
<dbReference type="GO" id="GO:0005506">
    <property type="term" value="F:iron ion binding"/>
    <property type="evidence" value="ECO:0007669"/>
    <property type="project" value="InterPro"/>
</dbReference>
<dbReference type="Pfam" id="PF01592">
    <property type="entry name" value="NifU_N"/>
    <property type="match status" value="1"/>
</dbReference>
<evidence type="ECO:0000259" key="1">
    <source>
        <dbReference type="Pfam" id="PF01592"/>
    </source>
</evidence>
<dbReference type="InterPro" id="IPR002871">
    <property type="entry name" value="NIF_FeS_clus_asmbl_NifU_N"/>
</dbReference>
<dbReference type="SUPFAM" id="SSF82649">
    <property type="entry name" value="SufE/NifU"/>
    <property type="match status" value="1"/>
</dbReference>
<protein>
    <recommendedName>
        <fullName evidence="1">NIF system FeS cluster assembly NifU N-terminal domain-containing protein</fullName>
    </recommendedName>
</protein>
<dbReference type="GO" id="GO:0016226">
    <property type="term" value="P:iron-sulfur cluster assembly"/>
    <property type="evidence" value="ECO:0007669"/>
    <property type="project" value="InterPro"/>
</dbReference>
<proteinExistence type="predicted"/>
<accession>A0A1F4XIU6</accession>
<feature type="domain" description="NIF system FeS cluster assembly NifU N-terminal" evidence="1">
    <location>
        <begin position="4"/>
        <end position="120"/>
    </location>
</feature>